<comment type="caution">
    <text evidence="1">The sequence shown here is derived from an EMBL/GenBank/DDBJ whole genome shotgun (WGS) entry which is preliminary data.</text>
</comment>
<organism evidence="1 2">
    <name type="scientific">Kerstersia gyiorum</name>
    <dbReference type="NCBI Taxonomy" id="206506"/>
    <lineage>
        <taxon>Bacteria</taxon>
        <taxon>Pseudomonadati</taxon>
        <taxon>Pseudomonadota</taxon>
        <taxon>Betaproteobacteria</taxon>
        <taxon>Burkholderiales</taxon>
        <taxon>Alcaligenaceae</taxon>
        <taxon>Kerstersia</taxon>
    </lineage>
</organism>
<keyword evidence="2" id="KW-1185">Reference proteome</keyword>
<proteinExistence type="predicted"/>
<dbReference type="STRING" id="206506.AAV32_16640"/>
<dbReference type="AlphaFoldDB" id="A0A171KN98"/>
<accession>A0A171KN98</accession>
<protein>
    <submittedName>
        <fullName evidence="1">Uncharacterized protein</fullName>
    </submittedName>
</protein>
<gene>
    <name evidence="1" type="ORF">AAV32_16640</name>
</gene>
<sequence length="73" mass="7804">MAARGGRWGGRGRDAPLPAWAAPGRGGTLARKGAREGVVRLADGPSGGFLGKKKISFEKFYTVMKSVLYFIFC</sequence>
<reference evidence="1 2" key="1">
    <citation type="submission" date="2015-04" db="EMBL/GenBank/DDBJ databases">
        <title>Genome sequence of Kerstersia gyiorum CG1.</title>
        <authorList>
            <person name="Greninger A.L."/>
            <person name="Kozyreva V."/>
            <person name="Chaturvedi V."/>
        </authorList>
    </citation>
    <scope>NUCLEOTIDE SEQUENCE [LARGE SCALE GENOMIC DNA]</scope>
    <source>
        <strain evidence="1 2">CG1</strain>
    </source>
</reference>
<dbReference type="EMBL" id="LBNE01000016">
    <property type="protein sequence ID" value="KKO70365.1"/>
    <property type="molecule type" value="Genomic_DNA"/>
</dbReference>
<name>A0A171KN98_9BURK</name>
<dbReference type="Proteomes" id="UP000078084">
    <property type="component" value="Unassembled WGS sequence"/>
</dbReference>
<evidence type="ECO:0000313" key="1">
    <source>
        <dbReference type="EMBL" id="KKO70365.1"/>
    </source>
</evidence>
<evidence type="ECO:0000313" key="2">
    <source>
        <dbReference type="Proteomes" id="UP000078084"/>
    </source>
</evidence>